<proteinExistence type="predicted"/>
<dbReference type="RefSeq" id="WP_044482887.1">
    <property type="nucleotide sequence ID" value="NZ_KK328284.1"/>
</dbReference>
<comment type="caution">
    <text evidence="2">The sequence shown here is derived from an EMBL/GenBank/DDBJ whole genome shotgun (WGS) entry which is preliminary data.</text>
</comment>
<dbReference type="InterPro" id="IPR055140">
    <property type="entry name" value="Thiolase_C_2"/>
</dbReference>
<evidence type="ECO:0000313" key="3">
    <source>
        <dbReference type="Proteomes" id="UP000025947"/>
    </source>
</evidence>
<dbReference type="PATRIC" id="fig|1324261.3.peg.23"/>
<dbReference type="InterPro" id="IPR016039">
    <property type="entry name" value="Thiolase-like"/>
</dbReference>
<keyword evidence="3" id="KW-1185">Reference proteome</keyword>
<feature type="domain" description="Thiolase C-terminal" evidence="1">
    <location>
        <begin position="258"/>
        <end position="385"/>
    </location>
</feature>
<dbReference type="InterPro" id="IPR002155">
    <property type="entry name" value="Thiolase"/>
</dbReference>
<dbReference type="SUPFAM" id="SSF53901">
    <property type="entry name" value="Thiolase-like"/>
    <property type="match status" value="2"/>
</dbReference>
<dbReference type="PIRSF" id="PIRSF000429">
    <property type="entry name" value="Ac-CoA_Ac_transf"/>
    <property type="match status" value="1"/>
</dbReference>
<sequence length="394" mass="41655">MTEAERRAVISGIGQSQVGRRLGRDGLDLTIDAALEAIADARLTVADIDGLATYPGGVNGFPGFSGPGSPQVQDALRLSLNWHSGGAEGPGQLQAVVSAVLAVSTGLARHVLVYRTVTESSAQGSGHRPGIGVGGSEVSGPLQWMIPFRAYSAANWLALYAQRHFHEFGTTPEQMAQIALNGRRNAARNPKAVFRDPLTLEDYLASRMVSSPFRLYDCDVPVDGSTALVVSVVEHASAVDHPVARVEAVGTALRGRPSWEQWEDLTTMAARTSAEHMWSRTDLRPADVDVAQLYDGFSWLTMSWLEALGFCGHGESGPFIQDGARIALDGELPLNTNGGQLSGGRLHGYGYLHEAVLQLRGEAGARQVAGGPEVAVVSNGGGPISGCVLLTRLA</sequence>
<dbReference type="Gene3D" id="3.40.47.10">
    <property type="match status" value="1"/>
</dbReference>
<dbReference type="EMBL" id="JLXW01000001">
    <property type="protein sequence ID" value="KBZ69308.1"/>
    <property type="molecule type" value="Genomic_DNA"/>
</dbReference>
<dbReference type="GO" id="GO:0016747">
    <property type="term" value="F:acyltransferase activity, transferring groups other than amino-acyl groups"/>
    <property type="evidence" value="ECO:0007669"/>
    <property type="project" value="InterPro"/>
</dbReference>
<gene>
    <name evidence="2" type="ORF">K875_00023</name>
</gene>
<dbReference type="PANTHER" id="PTHR42870:SF1">
    <property type="entry name" value="NON-SPECIFIC LIPID-TRANSFER PROTEIN-LIKE 2"/>
    <property type="match status" value="1"/>
</dbReference>
<evidence type="ECO:0000313" key="2">
    <source>
        <dbReference type="EMBL" id="KBZ69308.1"/>
    </source>
</evidence>
<dbReference type="Pfam" id="PF22691">
    <property type="entry name" value="Thiolase_C_1"/>
    <property type="match status" value="1"/>
</dbReference>
<name>A0A051UK04_9MYCO</name>
<dbReference type="AlphaFoldDB" id="A0A051UK04"/>
<dbReference type="PANTHER" id="PTHR42870">
    <property type="entry name" value="ACETYL-COA C-ACETYLTRANSFERASE"/>
    <property type="match status" value="1"/>
</dbReference>
<dbReference type="CDD" id="cd00829">
    <property type="entry name" value="SCP-x_thiolase"/>
    <property type="match status" value="1"/>
</dbReference>
<dbReference type="HOGENOM" id="CLU_035425_2_0_11"/>
<evidence type="ECO:0000259" key="1">
    <source>
        <dbReference type="Pfam" id="PF22691"/>
    </source>
</evidence>
<reference evidence="2 3" key="1">
    <citation type="submission" date="2014-04" db="EMBL/GenBank/DDBJ databases">
        <title>The Genome Sequence of Mycobacterium tuberculosis TKK-01-0051.</title>
        <authorList>
            <consortium name="The Broad Institute Genomics Platform"/>
            <consortium name="The Broad Institute Genome Sequencing Center for Infectious Disease"/>
            <person name="Earl A.M."/>
            <person name="Cohen K."/>
            <person name="Pym A."/>
            <person name="Bishai W."/>
            <person name="Maharaj K."/>
            <person name="Desjardins C."/>
            <person name="Abeel T."/>
            <person name="Young S."/>
            <person name="Zeng Q."/>
            <person name="Gargeya S."/>
            <person name="Abouelleil A."/>
            <person name="Alvarado L."/>
            <person name="Chapman S.B."/>
            <person name="Gainer-Dewar J."/>
            <person name="Goldberg J."/>
            <person name="Griggs A."/>
            <person name="Gujja S."/>
            <person name="Hansen M."/>
            <person name="Howarth C."/>
            <person name="Imamovic A."/>
            <person name="Larimer J."/>
            <person name="Murphy C."/>
            <person name="Naylor J."/>
            <person name="Pearson M."/>
            <person name="Poon T.W."/>
            <person name="Priest M."/>
            <person name="Roberts A."/>
            <person name="Saif S."/>
            <person name="Shea T."/>
            <person name="Sykes S."/>
            <person name="Wortman J."/>
            <person name="Nusbaum C."/>
            <person name="Birren B."/>
        </authorList>
    </citation>
    <scope>NUCLEOTIDE SEQUENCE [LARGE SCALE GENOMIC DNA]</scope>
    <source>
        <strain evidence="2 3">TKK-01-0051</strain>
    </source>
</reference>
<organism evidence="2 3">
    <name type="scientific">Mycobacterium [tuberculosis] TKK-01-0051</name>
    <dbReference type="NCBI Taxonomy" id="1324261"/>
    <lineage>
        <taxon>Bacteria</taxon>
        <taxon>Bacillati</taxon>
        <taxon>Actinomycetota</taxon>
        <taxon>Actinomycetes</taxon>
        <taxon>Mycobacteriales</taxon>
        <taxon>Mycobacteriaceae</taxon>
        <taxon>Mycobacterium</taxon>
        <taxon>Mycobacterium avium complex (MAC)</taxon>
    </lineage>
</organism>
<accession>A0A051UK04</accession>
<dbReference type="Proteomes" id="UP000025947">
    <property type="component" value="Unassembled WGS sequence"/>
</dbReference>
<protein>
    <recommendedName>
        <fullName evidence="1">Thiolase C-terminal domain-containing protein</fullName>
    </recommendedName>
</protein>